<dbReference type="RefSeq" id="WP_183986378.1">
    <property type="nucleotide sequence ID" value="NZ_JACHHG010000005.1"/>
</dbReference>
<dbReference type="Proteomes" id="UP000569951">
    <property type="component" value="Unassembled WGS sequence"/>
</dbReference>
<feature type="chain" id="PRO_5032934601" description="DUF4384 domain-containing protein" evidence="1">
    <location>
        <begin position="22"/>
        <end position="196"/>
    </location>
</feature>
<sequence length="196" mass="20892">MRKLILSALLLATVTFPAAVAADARISPQSIIVNPTPPAPSELGVRVWTDRDSSGNGNPGYRPGERIRLYVSTTRDAYVYLFNVDPSGNVDMVLPNRYSGGGNFVRAGTTAVFPAANAGFTFDIAAPYGQNKVLALASKTPLNMDEVARFQSGQTSGFAQSQVKGQSGLAQALSIVVNPVPQNSWITDTARYTVIR</sequence>
<comment type="caution">
    <text evidence="3">The sequence shown here is derived from an EMBL/GenBank/DDBJ whole genome shotgun (WGS) entry which is preliminary data.</text>
</comment>
<evidence type="ECO:0000259" key="2">
    <source>
        <dbReference type="Pfam" id="PF14326"/>
    </source>
</evidence>
<evidence type="ECO:0000313" key="3">
    <source>
        <dbReference type="EMBL" id="MBB6098195.1"/>
    </source>
</evidence>
<dbReference type="AlphaFoldDB" id="A0A841I2Q0"/>
<dbReference type="PANTHER" id="PTHR36194">
    <property type="entry name" value="S-LAYER-LIKE PROTEIN"/>
    <property type="match status" value="1"/>
</dbReference>
<feature type="domain" description="DUF4384" evidence="2">
    <location>
        <begin position="61"/>
        <end position="141"/>
    </location>
</feature>
<dbReference type="PANTHER" id="PTHR36194:SF1">
    <property type="entry name" value="S-LAYER-LIKE PROTEIN"/>
    <property type="match status" value="1"/>
</dbReference>
<organism evidence="3 4">
    <name type="scientific">Deinobacterium chartae</name>
    <dbReference type="NCBI Taxonomy" id="521158"/>
    <lineage>
        <taxon>Bacteria</taxon>
        <taxon>Thermotogati</taxon>
        <taxon>Deinococcota</taxon>
        <taxon>Deinococci</taxon>
        <taxon>Deinococcales</taxon>
        <taxon>Deinococcaceae</taxon>
        <taxon>Deinobacterium</taxon>
    </lineage>
</organism>
<protein>
    <recommendedName>
        <fullName evidence="2">DUF4384 domain-containing protein</fullName>
    </recommendedName>
</protein>
<keyword evidence="1" id="KW-0732">Signal</keyword>
<evidence type="ECO:0000256" key="1">
    <source>
        <dbReference type="SAM" id="SignalP"/>
    </source>
</evidence>
<dbReference type="InterPro" id="IPR025493">
    <property type="entry name" value="DUF4384"/>
</dbReference>
<dbReference type="Pfam" id="PF14326">
    <property type="entry name" value="DUF4384"/>
    <property type="match status" value="1"/>
</dbReference>
<dbReference type="EMBL" id="JACHHG010000005">
    <property type="protein sequence ID" value="MBB6098195.1"/>
    <property type="molecule type" value="Genomic_DNA"/>
</dbReference>
<reference evidence="3 4" key="1">
    <citation type="submission" date="2020-08" db="EMBL/GenBank/DDBJ databases">
        <title>Genomic Encyclopedia of Type Strains, Phase IV (KMG-IV): sequencing the most valuable type-strain genomes for metagenomic binning, comparative biology and taxonomic classification.</title>
        <authorList>
            <person name="Goeker M."/>
        </authorList>
    </citation>
    <scope>NUCLEOTIDE SEQUENCE [LARGE SCALE GENOMIC DNA]</scope>
    <source>
        <strain evidence="3 4">DSM 21458</strain>
    </source>
</reference>
<evidence type="ECO:0000313" key="4">
    <source>
        <dbReference type="Proteomes" id="UP000569951"/>
    </source>
</evidence>
<name>A0A841I2Q0_9DEIO</name>
<keyword evidence="4" id="KW-1185">Reference proteome</keyword>
<gene>
    <name evidence="3" type="ORF">HNR42_001620</name>
</gene>
<feature type="signal peptide" evidence="1">
    <location>
        <begin position="1"/>
        <end position="21"/>
    </location>
</feature>
<accession>A0A841I2Q0</accession>
<proteinExistence type="predicted"/>